<sequence length="133" mass="14154">MSAKPGQSQSEGELEAASPHLKIYLRVVSAGDVAIGPGKADLMAAIQAYGSLSKAGRALGISYRRVWDMVEAINKGFDKPLVTTSHGGAKGGGARLTETGEIVLALYRNMQSDVSETAEAHFDEIRKYLKTDT</sequence>
<dbReference type="InterPro" id="IPR036388">
    <property type="entry name" value="WH-like_DNA-bd_sf"/>
</dbReference>
<evidence type="ECO:0000313" key="3">
    <source>
        <dbReference type="Proteomes" id="UP001214854"/>
    </source>
</evidence>
<feature type="domain" description="HTH lysR-type" evidence="1">
    <location>
        <begin position="43"/>
        <end position="101"/>
    </location>
</feature>
<protein>
    <submittedName>
        <fullName evidence="2">Winged helix-turn-helix domain-containing protein</fullName>
    </submittedName>
</protein>
<name>A0ABT5HWI6_9CAUL</name>
<dbReference type="Pfam" id="PF00126">
    <property type="entry name" value="HTH_1"/>
    <property type="match status" value="1"/>
</dbReference>
<dbReference type="RefSeq" id="WP_272748926.1">
    <property type="nucleotide sequence ID" value="NZ_JAQQKX010000012.1"/>
</dbReference>
<dbReference type="SUPFAM" id="SSF46785">
    <property type="entry name" value="Winged helix' DNA-binding domain"/>
    <property type="match status" value="1"/>
</dbReference>
<organism evidence="2 3">
    <name type="scientific">Asticcacaulis aquaticus</name>
    <dbReference type="NCBI Taxonomy" id="2984212"/>
    <lineage>
        <taxon>Bacteria</taxon>
        <taxon>Pseudomonadati</taxon>
        <taxon>Pseudomonadota</taxon>
        <taxon>Alphaproteobacteria</taxon>
        <taxon>Caulobacterales</taxon>
        <taxon>Caulobacteraceae</taxon>
        <taxon>Asticcacaulis</taxon>
    </lineage>
</organism>
<proteinExistence type="predicted"/>
<evidence type="ECO:0000259" key="1">
    <source>
        <dbReference type="Pfam" id="PF00126"/>
    </source>
</evidence>
<dbReference type="PANTHER" id="PTHR30432">
    <property type="entry name" value="TRANSCRIPTIONAL REGULATOR MODE"/>
    <property type="match status" value="1"/>
</dbReference>
<dbReference type="EMBL" id="JAQQKX010000012">
    <property type="protein sequence ID" value="MDC7684452.1"/>
    <property type="molecule type" value="Genomic_DNA"/>
</dbReference>
<dbReference type="Proteomes" id="UP001214854">
    <property type="component" value="Unassembled WGS sequence"/>
</dbReference>
<keyword evidence="3" id="KW-1185">Reference proteome</keyword>
<comment type="caution">
    <text evidence="2">The sequence shown here is derived from an EMBL/GenBank/DDBJ whole genome shotgun (WGS) entry which is preliminary data.</text>
</comment>
<reference evidence="2 3" key="1">
    <citation type="submission" date="2023-01" db="EMBL/GenBank/DDBJ databases">
        <title>Novel species of the genus Asticcacaulis isolated from rivers.</title>
        <authorList>
            <person name="Lu H."/>
        </authorList>
    </citation>
    <scope>NUCLEOTIDE SEQUENCE [LARGE SCALE GENOMIC DNA]</scope>
    <source>
        <strain evidence="2 3">BYS171W</strain>
    </source>
</reference>
<dbReference type="InterPro" id="IPR051815">
    <property type="entry name" value="Molybdate_resp_trans_reg"/>
</dbReference>
<accession>A0ABT5HWI6</accession>
<dbReference type="PANTHER" id="PTHR30432:SF1">
    <property type="entry name" value="DNA-BINDING TRANSCRIPTIONAL DUAL REGULATOR MODE"/>
    <property type="match status" value="1"/>
</dbReference>
<gene>
    <name evidence="2" type="ORF">PQU92_14290</name>
</gene>
<dbReference type="InterPro" id="IPR036390">
    <property type="entry name" value="WH_DNA-bd_sf"/>
</dbReference>
<evidence type="ECO:0000313" key="2">
    <source>
        <dbReference type="EMBL" id="MDC7684452.1"/>
    </source>
</evidence>
<dbReference type="InterPro" id="IPR000847">
    <property type="entry name" value="LysR_HTH_N"/>
</dbReference>
<dbReference type="Gene3D" id="1.10.10.10">
    <property type="entry name" value="Winged helix-like DNA-binding domain superfamily/Winged helix DNA-binding domain"/>
    <property type="match status" value="1"/>
</dbReference>